<keyword evidence="4" id="KW-0812">Transmembrane</keyword>
<dbReference type="InterPro" id="IPR044839">
    <property type="entry name" value="NDR1-like"/>
</dbReference>
<dbReference type="PANTHER" id="PTHR31234:SF2">
    <property type="entry name" value="OS05G0199100 PROTEIN"/>
    <property type="match status" value="1"/>
</dbReference>
<dbReference type="EMBL" id="OX459125">
    <property type="protein sequence ID" value="CAI9115713.1"/>
    <property type="molecule type" value="Genomic_DNA"/>
</dbReference>
<feature type="compositionally biased region" description="Polar residues" evidence="3">
    <location>
        <begin position="1"/>
        <end position="11"/>
    </location>
</feature>
<keyword evidence="4" id="KW-1133">Transmembrane helix</keyword>
<feature type="transmembrane region" description="Helical" evidence="4">
    <location>
        <begin position="48"/>
        <end position="70"/>
    </location>
</feature>
<reference evidence="5" key="1">
    <citation type="submission" date="2023-03" db="EMBL/GenBank/DDBJ databases">
        <authorList>
            <person name="Julca I."/>
        </authorList>
    </citation>
    <scope>NUCLEOTIDE SEQUENCE</scope>
</reference>
<dbReference type="GO" id="GO:0005886">
    <property type="term" value="C:plasma membrane"/>
    <property type="evidence" value="ECO:0007669"/>
    <property type="project" value="TreeGrafter"/>
</dbReference>
<dbReference type="GO" id="GO:0098542">
    <property type="term" value="P:defense response to other organism"/>
    <property type="evidence" value="ECO:0007669"/>
    <property type="project" value="InterPro"/>
</dbReference>
<accession>A0AAV1E7R1</accession>
<dbReference type="AlphaFoldDB" id="A0AAV1E7R1"/>
<evidence type="ECO:0000256" key="1">
    <source>
        <dbReference type="ARBA" id="ARBA00004370"/>
    </source>
</evidence>
<name>A0AAV1E7R1_OLDCO</name>
<sequence>MSVQLSSNPPVNGNEPPLHAAGNSPACSHPPPPPPARQNNRGPGRLKALGFLMFLVLVLVGSGAITYWVLDHFDAREPQILINSLSISSFHLNRSISQLTANWTVELLVKNVDGRHHIQYDSFNVSVFYGRGFKNRFFLAKAGNIASFRQNPRTQTKLVAEARGEKQSLDSRVASLIAQDQERNGSINFDLQVEVHVTSSQFDGDMIFTCSHLKVVPFPSSTVQPGTC</sequence>
<organism evidence="5 6">
    <name type="scientific">Oldenlandia corymbosa var. corymbosa</name>
    <dbReference type="NCBI Taxonomy" id="529605"/>
    <lineage>
        <taxon>Eukaryota</taxon>
        <taxon>Viridiplantae</taxon>
        <taxon>Streptophyta</taxon>
        <taxon>Embryophyta</taxon>
        <taxon>Tracheophyta</taxon>
        <taxon>Spermatophyta</taxon>
        <taxon>Magnoliopsida</taxon>
        <taxon>eudicotyledons</taxon>
        <taxon>Gunneridae</taxon>
        <taxon>Pentapetalae</taxon>
        <taxon>asterids</taxon>
        <taxon>lamiids</taxon>
        <taxon>Gentianales</taxon>
        <taxon>Rubiaceae</taxon>
        <taxon>Rubioideae</taxon>
        <taxon>Spermacoceae</taxon>
        <taxon>Hedyotis-Oldenlandia complex</taxon>
        <taxon>Oldenlandia</taxon>
    </lineage>
</organism>
<evidence type="ECO:0000313" key="5">
    <source>
        <dbReference type="EMBL" id="CAI9115713.1"/>
    </source>
</evidence>
<gene>
    <name evidence="5" type="ORF">OLC1_LOCUS22182</name>
</gene>
<proteinExistence type="predicted"/>
<keyword evidence="6" id="KW-1185">Reference proteome</keyword>
<dbReference type="Proteomes" id="UP001161247">
    <property type="component" value="Chromosome 8"/>
</dbReference>
<comment type="subcellular location">
    <subcellularLocation>
        <location evidence="1">Membrane</location>
    </subcellularLocation>
</comment>
<evidence type="ECO:0000256" key="2">
    <source>
        <dbReference type="ARBA" id="ARBA00023136"/>
    </source>
</evidence>
<evidence type="ECO:0000313" key="6">
    <source>
        <dbReference type="Proteomes" id="UP001161247"/>
    </source>
</evidence>
<evidence type="ECO:0000256" key="3">
    <source>
        <dbReference type="SAM" id="MobiDB-lite"/>
    </source>
</evidence>
<evidence type="ECO:0000256" key="4">
    <source>
        <dbReference type="SAM" id="Phobius"/>
    </source>
</evidence>
<feature type="region of interest" description="Disordered" evidence="3">
    <location>
        <begin position="1"/>
        <end position="42"/>
    </location>
</feature>
<keyword evidence="2 4" id="KW-0472">Membrane</keyword>
<dbReference type="PANTHER" id="PTHR31234">
    <property type="entry name" value="LATE EMBRYOGENESIS ABUNDANT (LEA) HYDROXYPROLINE-RICH GLYCOPROTEIN FAMILY"/>
    <property type="match status" value="1"/>
</dbReference>
<protein>
    <submittedName>
        <fullName evidence="5">OLC1v1016699C1</fullName>
    </submittedName>
</protein>